<comment type="similarity">
    <text evidence="1">Belongs to the glycosyl hydrolase 13 family.</text>
</comment>
<feature type="domain" description="Alpha-1,6-glucosidases pullulanase-type C-terminal" evidence="8">
    <location>
        <begin position="934"/>
        <end position="1091"/>
    </location>
</feature>
<proteinExistence type="inferred from homology"/>
<comment type="caution">
    <text evidence="11">The sequence shown here is derived from an EMBL/GenBank/DDBJ whole genome shotgun (WGS) entry which is preliminary data.</text>
</comment>
<accession>A0ABW4XIJ0</accession>
<feature type="signal peptide" evidence="5">
    <location>
        <begin position="1"/>
        <end position="23"/>
    </location>
</feature>
<evidence type="ECO:0000256" key="2">
    <source>
        <dbReference type="ARBA" id="ARBA00022729"/>
    </source>
</evidence>
<dbReference type="Pfam" id="PF02922">
    <property type="entry name" value="CBM_48"/>
    <property type="match status" value="1"/>
</dbReference>
<dbReference type="Gene3D" id="3.20.20.80">
    <property type="entry name" value="Glycosidases"/>
    <property type="match status" value="1"/>
</dbReference>
<dbReference type="SUPFAM" id="SSF51011">
    <property type="entry name" value="Glycosyl hydrolase domain"/>
    <property type="match status" value="1"/>
</dbReference>
<dbReference type="SUPFAM" id="SSF49452">
    <property type="entry name" value="Starch-binding domain-like"/>
    <property type="match status" value="1"/>
</dbReference>
<dbReference type="InterPro" id="IPR024561">
    <property type="entry name" value="Pullul_strch_C"/>
</dbReference>
<evidence type="ECO:0000256" key="3">
    <source>
        <dbReference type="ARBA" id="ARBA00022801"/>
    </source>
</evidence>
<dbReference type="InterPro" id="IPR013780">
    <property type="entry name" value="Glyco_hydro_b"/>
</dbReference>
<dbReference type="InterPro" id="IPR014756">
    <property type="entry name" value="Ig_E-set"/>
</dbReference>
<evidence type="ECO:0000259" key="6">
    <source>
        <dbReference type="Pfam" id="PF02922"/>
    </source>
</evidence>
<dbReference type="CDD" id="cd11341">
    <property type="entry name" value="AmyAc_Pullulanase_LD-like"/>
    <property type="match status" value="1"/>
</dbReference>
<keyword evidence="12" id="KW-1185">Reference proteome</keyword>
<dbReference type="InterPro" id="IPR041111">
    <property type="entry name" value="Pullulanase_Ins"/>
</dbReference>
<dbReference type="SUPFAM" id="SSF81296">
    <property type="entry name" value="E set domains"/>
    <property type="match status" value="2"/>
</dbReference>
<dbReference type="CDD" id="cd02861">
    <property type="entry name" value="E_set_pullulanase_like"/>
    <property type="match status" value="2"/>
</dbReference>
<dbReference type="InterPro" id="IPR040671">
    <property type="entry name" value="Pullulanase_N2"/>
</dbReference>
<feature type="chain" id="PRO_5046204659" evidence="5">
    <location>
        <begin position="24"/>
        <end position="1477"/>
    </location>
</feature>
<evidence type="ECO:0000256" key="4">
    <source>
        <dbReference type="ARBA" id="ARBA00023295"/>
    </source>
</evidence>
<evidence type="ECO:0000256" key="5">
    <source>
        <dbReference type="SAM" id="SignalP"/>
    </source>
</evidence>
<dbReference type="Gene3D" id="2.60.40.3620">
    <property type="match status" value="1"/>
</dbReference>
<dbReference type="SUPFAM" id="SSF51445">
    <property type="entry name" value="(Trans)glycosidases"/>
    <property type="match status" value="1"/>
</dbReference>
<evidence type="ECO:0000313" key="12">
    <source>
        <dbReference type="Proteomes" id="UP001597380"/>
    </source>
</evidence>
<organism evidence="11 12">
    <name type="scientific">Corallincola platygyrae</name>
    <dbReference type="NCBI Taxonomy" id="1193278"/>
    <lineage>
        <taxon>Bacteria</taxon>
        <taxon>Pseudomonadati</taxon>
        <taxon>Pseudomonadota</taxon>
        <taxon>Gammaproteobacteria</taxon>
        <taxon>Alteromonadales</taxon>
        <taxon>Psychromonadaceae</taxon>
        <taxon>Corallincola</taxon>
    </lineage>
</organism>
<evidence type="ECO:0000313" key="11">
    <source>
        <dbReference type="EMBL" id="MFD2094887.1"/>
    </source>
</evidence>
<evidence type="ECO:0000256" key="1">
    <source>
        <dbReference type="ARBA" id="ARBA00008061"/>
    </source>
</evidence>
<dbReference type="PANTHER" id="PTHR43002">
    <property type="entry name" value="GLYCOGEN DEBRANCHING ENZYME"/>
    <property type="match status" value="1"/>
</dbReference>
<dbReference type="Pfam" id="PF17967">
    <property type="entry name" value="Pullulanase_N2"/>
    <property type="match status" value="1"/>
</dbReference>
<dbReference type="InterPro" id="IPR013784">
    <property type="entry name" value="Carb-bd-like_fold"/>
</dbReference>
<evidence type="ECO:0000259" key="7">
    <source>
        <dbReference type="Pfam" id="PF03714"/>
    </source>
</evidence>
<name>A0ABW4XIJ0_9GAMM</name>
<keyword evidence="4" id="KW-0326">Glycosidase</keyword>
<dbReference type="NCBIfam" id="TIGR02103">
    <property type="entry name" value="pullul_strch"/>
    <property type="match status" value="1"/>
</dbReference>
<dbReference type="RefSeq" id="WP_345338110.1">
    <property type="nucleotide sequence ID" value="NZ_BAABLI010000004.1"/>
</dbReference>
<protein>
    <submittedName>
        <fullName evidence="11">Pullulanase-type alpha-1,6-glucosidase</fullName>
    </submittedName>
</protein>
<feature type="domain" description="Glycoside hydrolase family 13 N-terminal" evidence="6">
    <location>
        <begin position="334"/>
        <end position="417"/>
    </location>
</feature>
<evidence type="ECO:0000259" key="10">
    <source>
        <dbReference type="Pfam" id="PF18494"/>
    </source>
</evidence>
<dbReference type="InterPro" id="IPR017853">
    <property type="entry name" value="GH"/>
</dbReference>
<dbReference type="Pfam" id="PF18494">
    <property type="entry name" value="Pullulanase_Ins"/>
    <property type="match status" value="1"/>
</dbReference>
<dbReference type="Gene3D" id="2.60.40.1130">
    <property type="entry name" value="Rab geranylgeranyltransferase alpha-subunit, insert domain"/>
    <property type="match status" value="1"/>
</dbReference>
<dbReference type="Pfam" id="PF11852">
    <property type="entry name" value="Pullul_strch_C"/>
    <property type="match status" value="1"/>
</dbReference>
<evidence type="ECO:0000259" key="8">
    <source>
        <dbReference type="Pfam" id="PF11852"/>
    </source>
</evidence>
<evidence type="ECO:0000259" key="9">
    <source>
        <dbReference type="Pfam" id="PF17967"/>
    </source>
</evidence>
<dbReference type="PROSITE" id="PS51257">
    <property type="entry name" value="PROKAR_LIPOPROTEIN"/>
    <property type="match status" value="1"/>
</dbReference>
<feature type="domain" description="Pullulanase N2" evidence="9">
    <location>
        <begin position="212"/>
        <end position="319"/>
    </location>
</feature>
<dbReference type="InterPro" id="IPR011839">
    <property type="entry name" value="Pullul_strch"/>
</dbReference>
<dbReference type="Proteomes" id="UP001597380">
    <property type="component" value="Unassembled WGS sequence"/>
</dbReference>
<dbReference type="CDD" id="cd10315">
    <property type="entry name" value="CBM41_pullulanase"/>
    <property type="match status" value="1"/>
</dbReference>
<dbReference type="InterPro" id="IPR005323">
    <property type="entry name" value="CBM41_pullulanase"/>
</dbReference>
<keyword evidence="2 5" id="KW-0732">Signal</keyword>
<reference evidence="12" key="1">
    <citation type="journal article" date="2019" name="Int. J. Syst. Evol. Microbiol.">
        <title>The Global Catalogue of Microorganisms (GCM) 10K type strain sequencing project: providing services to taxonomists for standard genome sequencing and annotation.</title>
        <authorList>
            <consortium name="The Broad Institute Genomics Platform"/>
            <consortium name="The Broad Institute Genome Sequencing Center for Infectious Disease"/>
            <person name="Wu L."/>
            <person name="Ma J."/>
        </authorList>
    </citation>
    <scope>NUCLEOTIDE SEQUENCE [LARGE SCALE GENOMIC DNA]</scope>
    <source>
        <strain evidence="12">CGMCC 1.10992</strain>
    </source>
</reference>
<dbReference type="Gene3D" id="2.60.40.1110">
    <property type="match status" value="1"/>
</dbReference>
<dbReference type="InterPro" id="IPR004193">
    <property type="entry name" value="Glyco_hydro_13_N"/>
</dbReference>
<gene>
    <name evidence="11" type="primary">pulA</name>
    <name evidence="11" type="ORF">ACFSJ3_02755</name>
</gene>
<dbReference type="EMBL" id="JBHUHT010000007">
    <property type="protein sequence ID" value="MFD2094887.1"/>
    <property type="molecule type" value="Genomic_DNA"/>
</dbReference>
<dbReference type="Gene3D" id="2.60.40.10">
    <property type="entry name" value="Immunoglobulins"/>
    <property type="match status" value="2"/>
</dbReference>
<keyword evidence="3" id="KW-0378">Hydrolase</keyword>
<feature type="domain" description="Pullulanase Ins" evidence="10">
    <location>
        <begin position="513"/>
        <end position="578"/>
    </location>
</feature>
<dbReference type="Pfam" id="PF03714">
    <property type="entry name" value="PUD"/>
    <property type="match status" value="1"/>
</dbReference>
<feature type="domain" description="Pullulanase carbohydrate-binding module 41" evidence="7">
    <location>
        <begin position="95"/>
        <end position="191"/>
    </location>
</feature>
<dbReference type="CDD" id="cd02860">
    <property type="entry name" value="E_set_Pullulanase"/>
    <property type="match status" value="1"/>
</dbReference>
<dbReference type="Gene3D" id="2.60.40.1180">
    <property type="entry name" value="Golgi alpha-mannosidase II"/>
    <property type="match status" value="1"/>
</dbReference>
<dbReference type="InterPro" id="IPR013783">
    <property type="entry name" value="Ig-like_fold"/>
</dbReference>
<sequence>MQFKKNKLAIYMMPLLAASMVVGCSDDDDDELVCTAPDYINETGDACITPTPDSPAPNPNLDIDPPGETMEAAANQLVLNYVDPNASPQAMEIDPDSPYANWSLHLWNNENCSSLAESQLNSEWGDTSVVPDGADGYGPYWLLDLSQETGCINFILRGEDGNTKIINADMMVDLDTFTDRAVSLVGSSTEVYDTREAAFNTNPPGINMDNRNAHWVDAETILWGESGASAVLYVSQSGNLGLNADGTLNGDFEAYPLTAGELSAETAAKFPVIADRNAYALPADFDAKAALKGQLYIATMSEGLWIEKMSKLQTPGAIDALFASAEGGAQDQDLGAMVGDAGTEFALWAPTAQSVTLHLFDAAKAAMGEPVALTEDANGIWRVTTDAPHGTFYKYEITVYHYQTDSVETLMVTDPYSLGLSTNSMYSQVIDFTAADVSPEGWADHTVPTAEVSTISVYESHVRDFSAHDESTSEANRGKYLAFTETESAPMMHIKALKEAGLTHFHLLPVFDIATVEEDEAMRVDINDTVGKLCGINANASVCGEDSSATIASLLEACDPATQCAETIMDDIRGLDSFNWGYDPFHFGAPEGSYASNPDGVTRIHEFRQMVQSLHNEGLRVVMDVVYNHTNASGMSSDKSVLDKVVPGYYNRFNADTGAVETSTCCDNTATEFAMMEKLMTDTLIIWSRDYKIDSFRFDLMGHQPLDAMERSLAAVQEVDPDTYFYGEGWNFGEVENDRLFKQATQLNLAGTGIGSFSDRGRDHIRGGSPFDSAEGIRTAQGFANGLYSNPNELNEGGEAEKAQILHSADVIRVELAGLLADFALINHRGETVRGSAVDYNGQPTGYTDSPTELVSYVSKHDNQTLWDNNMYKLPEGLSSAERARYHTFALSFPALGQGVPFIHMGSDLLRSKSMERDSYDSGDWYNYVDFTRTDNNWNVGLPRDDKDAANYEVIGDIIADTTTLPTEDDIVFGSEVFKELMQIRMSSPLFTLGTKEAVMGRVDFHNMGEEQTPGVIVMSIDDGTNAGTDLDPNADAIVVIFNSTLTDYTLAVPGLELHSVQQQSVDAVYNDVVVTAEGVTVPGVTTAVFVLPQGDAQGTGIPVAEKSFANTPPYGDTKLYVRGSMNGWGTGNEAEFIYDGLYSEVIELTAGDYEFKVADAGWTDGTNFGFADMTVAETSLTITDVNGNLGVTIPEDGLYRFDFNARDTSAQTISVKPYNDVAPYGEAVPLLRGDMNEWGGDDAFTFDTVGIYSIQLQVAAGTFNFKVADADWGGQGINLGGGATVALEEETVLVPGSNDNLSITIEEAGEYVFTLDAFDTNKPTLLVEPYVEAPVEPEPASCTLLDPSTDTAPIAEALFVRGDHSGWEAEAEYAFEYKGNNVYQASFTNSGTIQFKIADSSANWTVQHYVPTSSENDNPMTGLLLDEEYNTYAKTGGAFSNNSISLPDAPVIFTFTVTAPDALDDYTGTLTVCQPE</sequence>